<dbReference type="SUPFAM" id="SSF63380">
    <property type="entry name" value="Riboflavin synthase domain-like"/>
    <property type="match status" value="1"/>
</dbReference>
<dbReference type="PRINTS" id="PR00410">
    <property type="entry name" value="PHEHYDRXLASE"/>
</dbReference>
<dbReference type="InterPro" id="IPR012675">
    <property type="entry name" value="Beta-grasp_dom_sf"/>
</dbReference>
<feature type="domain" description="FAD-binding FR-type" evidence="4">
    <location>
        <begin position="103"/>
        <end position="202"/>
    </location>
</feature>
<dbReference type="InterPro" id="IPR008333">
    <property type="entry name" value="Cbr1-like_FAD-bd_dom"/>
</dbReference>
<dbReference type="Proteomes" id="UP000542405">
    <property type="component" value="Unassembled WGS sequence"/>
</dbReference>
<dbReference type="InterPro" id="IPR001433">
    <property type="entry name" value="OxRdtase_FAD/NAD-bd"/>
</dbReference>
<dbReference type="SUPFAM" id="SSF52343">
    <property type="entry name" value="Ferredoxin reductase-like, C-terminal NADP-linked domain"/>
    <property type="match status" value="1"/>
</dbReference>
<dbReference type="PANTHER" id="PTHR47354">
    <property type="entry name" value="NADH OXIDOREDUCTASE HCR"/>
    <property type="match status" value="1"/>
</dbReference>
<keyword evidence="2" id="KW-0001">2Fe-2S</keyword>
<name>A0A848NAY3_9BURK</name>
<reference evidence="5 6" key="1">
    <citation type="submission" date="2020-04" db="EMBL/GenBank/DDBJ databases">
        <title>Achromobacter ruhlandii genome sequencing and assembly.</title>
        <authorList>
            <person name="Martins R.C.R."/>
            <person name="Perdigao-Neto L.V."/>
            <person name="Levin A.S.S."/>
            <person name="Costa S.F."/>
        </authorList>
    </citation>
    <scope>NUCLEOTIDE SEQUENCE [LARGE SCALE GENOMIC DNA]</scope>
    <source>
        <strain evidence="5 6">9035ralo</strain>
    </source>
</reference>
<dbReference type="InterPro" id="IPR006058">
    <property type="entry name" value="2Fe2S_fd_BS"/>
</dbReference>
<dbReference type="PROSITE" id="PS00197">
    <property type="entry name" value="2FE2S_FER_1"/>
    <property type="match status" value="1"/>
</dbReference>
<gene>
    <name evidence="5" type="ORF">HGQ98_00110</name>
</gene>
<dbReference type="Gene3D" id="2.40.30.10">
    <property type="entry name" value="Translation factors"/>
    <property type="match status" value="1"/>
</dbReference>
<dbReference type="PROSITE" id="PS51384">
    <property type="entry name" value="FAD_FR"/>
    <property type="match status" value="1"/>
</dbReference>
<dbReference type="EMBL" id="JABBZE010000001">
    <property type="protein sequence ID" value="NMU88294.1"/>
    <property type="molecule type" value="Genomic_DNA"/>
</dbReference>
<protein>
    <submittedName>
        <fullName evidence="5">2Fe-2S iron-sulfur cluster binding domain-containing protein</fullName>
    </submittedName>
</protein>
<dbReference type="PANTHER" id="PTHR47354:SF5">
    <property type="entry name" value="PROTEIN RFBI"/>
    <property type="match status" value="1"/>
</dbReference>
<evidence type="ECO:0000259" key="4">
    <source>
        <dbReference type="PROSITE" id="PS51384"/>
    </source>
</evidence>
<comment type="cofactor">
    <cofactor evidence="1">
        <name>FAD</name>
        <dbReference type="ChEBI" id="CHEBI:57692"/>
    </cofactor>
</comment>
<organism evidence="5 6">
    <name type="scientific">Achromobacter ruhlandii</name>
    <dbReference type="NCBI Taxonomy" id="72557"/>
    <lineage>
        <taxon>Bacteria</taxon>
        <taxon>Pseudomonadati</taxon>
        <taxon>Pseudomonadota</taxon>
        <taxon>Betaproteobacteria</taxon>
        <taxon>Burkholderiales</taxon>
        <taxon>Alcaligenaceae</taxon>
        <taxon>Achromobacter</taxon>
    </lineage>
</organism>
<comment type="caution">
    <text evidence="5">The sequence shown here is derived from an EMBL/GenBank/DDBJ whole genome shotgun (WGS) entry which is preliminary data.</text>
</comment>
<accession>A0A848NAY3</accession>
<sequence>MKLKVHAKNRSFEVPADGGPNLLMAGLAAGLELPYACATGTCGSCKARLVSGEVTDHWPAALGKAKCKSDTNEVLLCQCAAIGDCDIEIAEHVYEVDPGARTPRRYAGAVTRWAMLTADVAIWDIRLDNSMEFDAGQFALVSVDGVAGHRAYSMVNFDRGTRTLTFLTKKKPGGVLTEHLFNGSPEGQKLSVIGPLGRAIFRPSLRKNLLCIAGGSGIAGIMSILSRATRERYFSQHKGRIFFGVRTLQDAFFLDELTTYARQFESTLEITIGISEGEVSDHLISQYPFLKFSTGFIHEIAAQAVKGNTSNTQIYLAGPTPLVDAAIRHLLIVEKVDAKNIAYDKFS</sequence>
<evidence type="ECO:0000313" key="5">
    <source>
        <dbReference type="EMBL" id="NMU88294.1"/>
    </source>
</evidence>
<keyword evidence="2" id="KW-0411">Iron-sulfur</keyword>
<dbReference type="InterPro" id="IPR050415">
    <property type="entry name" value="MRET"/>
</dbReference>
<dbReference type="InterPro" id="IPR001041">
    <property type="entry name" value="2Fe-2S_ferredoxin-type"/>
</dbReference>
<dbReference type="GO" id="GO:0016491">
    <property type="term" value="F:oxidoreductase activity"/>
    <property type="evidence" value="ECO:0007669"/>
    <property type="project" value="InterPro"/>
</dbReference>
<keyword evidence="2" id="KW-0408">Iron</keyword>
<dbReference type="PROSITE" id="PS51085">
    <property type="entry name" value="2FE2S_FER_2"/>
    <property type="match status" value="1"/>
</dbReference>
<dbReference type="AlphaFoldDB" id="A0A848NAY3"/>
<dbReference type="InterPro" id="IPR017938">
    <property type="entry name" value="Riboflavin_synthase-like_b-brl"/>
</dbReference>
<dbReference type="Pfam" id="PF00970">
    <property type="entry name" value="FAD_binding_6"/>
    <property type="match status" value="1"/>
</dbReference>
<evidence type="ECO:0000256" key="1">
    <source>
        <dbReference type="ARBA" id="ARBA00001974"/>
    </source>
</evidence>
<dbReference type="InterPro" id="IPR039261">
    <property type="entry name" value="FNR_nucleotide-bd"/>
</dbReference>
<dbReference type="GO" id="GO:0051537">
    <property type="term" value="F:2 iron, 2 sulfur cluster binding"/>
    <property type="evidence" value="ECO:0007669"/>
    <property type="project" value="UniProtKB-KW"/>
</dbReference>
<dbReference type="Gene3D" id="3.10.20.30">
    <property type="match status" value="1"/>
</dbReference>
<keyword evidence="2" id="KW-0479">Metal-binding</keyword>
<evidence type="ECO:0000313" key="6">
    <source>
        <dbReference type="Proteomes" id="UP000542405"/>
    </source>
</evidence>
<dbReference type="Pfam" id="PF00175">
    <property type="entry name" value="NAD_binding_1"/>
    <property type="match status" value="1"/>
</dbReference>
<dbReference type="RefSeq" id="WP_116522236.1">
    <property type="nucleotide sequence ID" value="NZ_JABBZE010000001.1"/>
</dbReference>
<proteinExistence type="predicted"/>
<feature type="domain" description="2Fe-2S ferredoxin-type" evidence="3">
    <location>
        <begin position="1"/>
        <end position="93"/>
    </location>
</feature>
<evidence type="ECO:0000259" key="3">
    <source>
        <dbReference type="PROSITE" id="PS51085"/>
    </source>
</evidence>
<dbReference type="Gene3D" id="3.40.50.80">
    <property type="entry name" value="Nucleotide-binding domain of ferredoxin-NADP reductase (FNR) module"/>
    <property type="match status" value="1"/>
</dbReference>
<dbReference type="CDD" id="cd00207">
    <property type="entry name" value="fer2"/>
    <property type="match status" value="1"/>
</dbReference>
<dbReference type="InterPro" id="IPR036010">
    <property type="entry name" value="2Fe-2S_ferredoxin-like_sf"/>
</dbReference>
<dbReference type="SUPFAM" id="SSF54292">
    <property type="entry name" value="2Fe-2S ferredoxin-like"/>
    <property type="match status" value="1"/>
</dbReference>
<dbReference type="InterPro" id="IPR017927">
    <property type="entry name" value="FAD-bd_FR_type"/>
</dbReference>
<dbReference type="Pfam" id="PF00111">
    <property type="entry name" value="Fer2"/>
    <property type="match status" value="1"/>
</dbReference>
<evidence type="ECO:0000256" key="2">
    <source>
        <dbReference type="ARBA" id="ARBA00022714"/>
    </source>
</evidence>